<protein>
    <submittedName>
        <fullName evidence="9">Transcription regulator</fullName>
    </submittedName>
</protein>
<keyword evidence="5" id="KW-0804">Transcription</keyword>
<dbReference type="Gene3D" id="1.10.1790.10">
    <property type="entry name" value="PRD domain"/>
    <property type="match status" value="1"/>
</dbReference>
<proteinExistence type="predicted"/>
<dbReference type="OrthoDB" id="369398at2"/>
<dbReference type="PROSITE" id="PS51094">
    <property type="entry name" value="PTS_EIIA_TYPE_2"/>
    <property type="match status" value="1"/>
</dbReference>
<dbReference type="InterPro" id="IPR007737">
    <property type="entry name" value="Mga_HTH"/>
</dbReference>
<dbReference type="Gene3D" id="3.40.930.10">
    <property type="entry name" value="Mannitol-specific EII, Chain A"/>
    <property type="match status" value="1"/>
</dbReference>
<comment type="caution">
    <text evidence="9">The sequence shown here is derived from an EMBL/GenBank/DDBJ whole genome shotgun (WGS) entry which is preliminary data.</text>
</comment>
<sequence>MVSKLTSSEKALLQLLLASTTYRPMTVLAKQIGYSKRSAYYFMNSLSKKLLKLHITPPRNVRGQGYYLTSKSKIAVRKLLQQDQAKFIYHQKLPANRRLNLILLALFANSPHVTIKNLTKIAHVTRNSTVNDLNKLKTILARKHILLRADHNGHRLEGDELTIRNYIQDRFAEMAKEFDWLAAQANPIALIDVKEIQSINLVVNDWLHFVERKQSRSFTDDAIRKLELFYAFILRRILADHVLHVNSFPQPLSNRHELLNQPEFSLASNFLVQFGIAVADSEVEIFYLESLLLSGQLNAVDTKNQTTIKENVMAATKQVITNFKKLAGIHFHNEDQLADELYVHLISTYYRVKYNRQYHEGMADSIKANYFNIYIYTKMAIRPFVQLNQQPLNESEISLIAIYFGSQIYYENTQTPRALLVCSTGIGTSRLLKSQLEANFPDLQLIGPITKRDYNLQTKVNADVVLSTIPLKRHNQDVIVVHPILNHQELDALRKRLVVQGVIRSHVSTDRLSALLDVISDNTKIINQSALINGIKEVLTFSAKSSVNHKKRYQPLLSELINKKTIQFASANAVDWQHAIALAAKPLQEEGKINQNYIDAMITNVKQNGPYINIGDKVAFAHARPEKGVKQLGMSFLRLDQAIDLINPQHPIQLIFVLAAVDDHSHLRALSELATMLGDQQRLNALLAATTAQQVEAIILEGEK</sequence>
<dbReference type="InterPro" id="IPR002178">
    <property type="entry name" value="PTS_EIIA_type-2_dom"/>
</dbReference>
<evidence type="ECO:0000313" key="10">
    <source>
        <dbReference type="Proteomes" id="UP000051638"/>
    </source>
</evidence>
<accession>A0A0R2D7N9</accession>
<dbReference type="Pfam" id="PF05043">
    <property type="entry name" value="Mga"/>
    <property type="match status" value="1"/>
</dbReference>
<dbReference type="Proteomes" id="UP000051638">
    <property type="component" value="Unassembled WGS sequence"/>
</dbReference>
<keyword evidence="10" id="KW-1185">Reference proteome</keyword>
<dbReference type="GO" id="GO:0008982">
    <property type="term" value="F:protein-N(PI)-phosphohistidine-sugar phosphotransferase activity"/>
    <property type="evidence" value="ECO:0007669"/>
    <property type="project" value="InterPro"/>
</dbReference>
<dbReference type="CDD" id="cd05568">
    <property type="entry name" value="PTS_IIB_bgl_like"/>
    <property type="match status" value="1"/>
</dbReference>
<organism evidence="9 10">
    <name type="scientific">Loigolactobacillus rennini DSM 20253</name>
    <dbReference type="NCBI Taxonomy" id="1423796"/>
    <lineage>
        <taxon>Bacteria</taxon>
        <taxon>Bacillati</taxon>
        <taxon>Bacillota</taxon>
        <taxon>Bacilli</taxon>
        <taxon>Lactobacillales</taxon>
        <taxon>Lactobacillaceae</taxon>
        <taxon>Loigolactobacillus</taxon>
    </lineage>
</organism>
<evidence type="ECO:0000256" key="3">
    <source>
        <dbReference type="ARBA" id="ARBA00023015"/>
    </source>
</evidence>
<dbReference type="PANTHER" id="PTHR30185">
    <property type="entry name" value="CRYPTIC BETA-GLUCOSIDE BGL OPERON ANTITERMINATOR"/>
    <property type="match status" value="1"/>
</dbReference>
<dbReference type="InterPro" id="IPR036634">
    <property type="entry name" value="PRD_sf"/>
</dbReference>
<name>A0A0R2D7N9_9LACO</name>
<keyword evidence="1" id="KW-0808">Transferase</keyword>
<evidence type="ECO:0000256" key="2">
    <source>
        <dbReference type="ARBA" id="ARBA00022737"/>
    </source>
</evidence>
<dbReference type="GO" id="GO:0006355">
    <property type="term" value="P:regulation of DNA-templated transcription"/>
    <property type="evidence" value="ECO:0007669"/>
    <property type="project" value="InterPro"/>
</dbReference>
<dbReference type="Pfam" id="PF00874">
    <property type="entry name" value="PRD"/>
    <property type="match status" value="1"/>
</dbReference>
<dbReference type="GO" id="GO:0009401">
    <property type="term" value="P:phosphoenolpyruvate-dependent sugar phosphotransferase system"/>
    <property type="evidence" value="ECO:0007669"/>
    <property type="project" value="InterPro"/>
</dbReference>
<dbReference type="PROSITE" id="PS51372">
    <property type="entry name" value="PRD_2"/>
    <property type="match status" value="1"/>
</dbReference>
<dbReference type="Pfam" id="PF00359">
    <property type="entry name" value="PTS_EIIA_2"/>
    <property type="match status" value="1"/>
</dbReference>
<dbReference type="PATRIC" id="fig|1423796.3.peg.1761"/>
<dbReference type="PROSITE" id="PS51099">
    <property type="entry name" value="PTS_EIIB_TYPE_2"/>
    <property type="match status" value="1"/>
</dbReference>
<feature type="domain" description="PTS EIIA type-2" evidence="6">
    <location>
        <begin position="559"/>
        <end position="702"/>
    </location>
</feature>
<dbReference type="AlphaFoldDB" id="A0A0R2D7N9"/>
<dbReference type="InterPro" id="IPR013011">
    <property type="entry name" value="PTS_EIIB_2"/>
</dbReference>
<evidence type="ECO:0000259" key="7">
    <source>
        <dbReference type="PROSITE" id="PS51099"/>
    </source>
</evidence>
<evidence type="ECO:0000256" key="5">
    <source>
        <dbReference type="ARBA" id="ARBA00023163"/>
    </source>
</evidence>
<dbReference type="PANTHER" id="PTHR30185:SF13">
    <property type="entry name" value="LICABCH OPERON REGULATOR-RELATED"/>
    <property type="match status" value="1"/>
</dbReference>
<dbReference type="InterPro" id="IPR016152">
    <property type="entry name" value="PTrfase/Anion_transptr"/>
</dbReference>
<evidence type="ECO:0000256" key="4">
    <source>
        <dbReference type="ARBA" id="ARBA00023159"/>
    </source>
</evidence>
<reference evidence="9 10" key="1">
    <citation type="journal article" date="2015" name="Genome Announc.">
        <title>Expanding the biotechnology potential of lactobacilli through comparative genomics of 213 strains and associated genera.</title>
        <authorList>
            <person name="Sun Z."/>
            <person name="Harris H.M."/>
            <person name="McCann A."/>
            <person name="Guo C."/>
            <person name="Argimon S."/>
            <person name="Zhang W."/>
            <person name="Yang X."/>
            <person name="Jeffery I.B."/>
            <person name="Cooney J.C."/>
            <person name="Kagawa T.F."/>
            <person name="Liu W."/>
            <person name="Song Y."/>
            <person name="Salvetti E."/>
            <person name="Wrobel A."/>
            <person name="Rasinkangas P."/>
            <person name="Parkhill J."/>
            <person name="Rea M.C."/>
            <person name="O'Sullivan O."/>
            <person name="Ritari J."/>
            <person name="Douillard F.P."/>
            <person name="Paul Ross R."/>
            <person name="Yang R."/>
            <person name="Briner A.E."/>
            <person name="Felis G.E."/>
            <person name="de Vos W.M."/>
            <person name="Barrangou R."/>
            <person name="Klaenhammer T.R."/>
            <person name="Caufield P.W."/>
            <person name="Cui Y."/>
            <person name="Zhang H."/>
            <person name="O'Toole P.W."/>
        </authorList>
    </citation>
    <scope>NUCLEOTIDE SEQUENCE [LARGE SCALE GENOMIC DNA]</scope>
    <source>
        <strain evidence="9 10">DSM 20253</strain>
    </source>
</reference>
<evidence type="ECO:0000313" key="9">
    <source>
        <dbReference type="EMBL" id="KRM99901.1"/>
    </source>
</evidence>
<keyword evidence="3" id="KW-0805">Transcription regulation</keyword>
<dbReference type="InterPro" id="IPR036095">
    <property type="entry name" value="PTS_EIIB-like_sf"/>
</dbReference>
<feature type="domain" description="PTS EIIB type-2" evidence="7">
    <location>
        <begin position="416"/>
        <end position="505"/>
    </location>
</feature>
<dbReference type="SUPFAM" id="SSF63520">
    <property type="entry name" value="PTS-regulatory domain, PRD"/>
    <property type="match status" value="1"/>
</dbReference>
<dbReference type="CDD" id="cd00211">
    <property type="entry name" value="PTS_IIA_fru"/>
    <property type="match status" value="1"/>
</dbReference>
<dbReference type="STRING" id="1423796.FC24_GL001733"/>
<gene>
    <name evidence="9" type="ORF">FC24_GL001733</name>
</gene>
<dbReference type="SUPFAM" id="SSF55804">
    <property type="entry name" value="Phoshotransferase/anion transport protein"/>
    <property type="match status" value="1"/>
</dbReference>
<keyword evidence="2" id="KW-0677">Repeat</keyword>
<evidence type="ECO:0000259" key="8">
    <source>
        <dbReference type="PROSITE" id="PS51372"/>
    </source>
</evidence>
<dbReference type="SUPFAM" id="SSF52794">
    <property type="entry name" value="PTS system IIB component-like"/>
    <property type="match status" value="1"/>
</dbReference>
<dbReference type="InterPro" id="IPR050661">
    <property type="entry name" value="BglG_antiterminators"/>
</dbReference>
<dbReference type="EMBL" id="AYYI01000005">
    <property type="protein sequence ID" value="KRM99901.1"/>
    <property type="molecule type" value="Genomic_DNA"/>
</dbReference>
<feature type="domain" description="PRD" evidence="8">
    <location>
        <begin position="307"/>
        <end position="414"/>
    </location>
</feature>
<evidence type="ECO:0000256" key="1">
    <source>
        <dbReference type="ARBA" id="ARBA00022679"/>
    </source>
</evidence>
<dbReference type="Gene3D" id="3.40.50.2300">
    <property type="match status" value="1"/>
</dbReference>
<evidence type="ECO:0000259" key="6">
    <source>
        <dbReference type="PROSITE" id="PS51094"/>
    </source>
</evidence>
<keyword evidence="4" id="KW-0010">Activator</keyword>
<dbReference type="InterPro" id="IPR011608">
    <property type="entry name" value="PRD"/>
</dbReference>
<dbReference type="RefSeq" id="WP_057872967.1">
    <property type="nucleotide sequence ID" value="NZ_AYYI01000005.1"/>
</dbReference>